<reference evidence="1 2" key="1">
    <citation type="journal article" date="2021" name="Elife">
        <title>Chloroplast acquisition without the gene transfer in kleptoplastic sea slugs, Plakobranchus ocellatus.</title>
        <authorList>
            <person name="Maeda T."/>
            <person name="Takahashi S."/>
            <person name="Yoshida T."/>
            <person name="Shimamura S."/>
            <person name="Takaki Y."/>
            <person name="Nagai Y."/>
            <person name="Toyoda A."/>
            <person name="Suzuki Y."/>
            <person name="Arimoto A."/>
            <person name="Ishii H."/>
            <person name="Satoh N."/>
            <person name="Nishiyama T."/>
            <person name="Hasebe M."/>
            <person name="Maruyama T."/>
            <person name="Minagawa J."/>
            <person name="Obokata J."/>
            <person name="Shigenobu S."/>
        </authorList>
    </citation>
    <scope>NUCLEOTIDE SEQUENCE [LARGE SCALE GENOMIC DNA]</scope>
</reference>
<evidence type="ECO:0000313" key="1">
    <source>
        <dbReference type="EMBL" id="GFO30088.1"/>
    </source>
</evidence>
<gene>
    <name evidence="1" type="ORF">PoB_005659300</name>
</gene>
<organism evidence="1 2">
    <name type="scientific">Plakobranchus ocellatus</name>
    <dbReference type="NCBI Taxonomy" id="259542"/>
    <lineage>
        <taxon>Eukaryota</taxon>
        <taxon>Metazoa</taxon>
        <taxon>Spiralia</taxon>
        <taxon>Lophotrochozoa</taxon>
        <taxon>Mollusca</taxon>
        <taxon>Gastropoda</taxon>
        <taxon>Heterobranchia</taxon>
        <taxon>Euthyneura</taxon>
        <taxon>Panpulmonata</taxon>
        <taxon>Sacoglossa</taxon>
        <taxon>Placobranchoidea</taxon>
        <taxon>Plakobranchidae</taxon>
        <taxon>Plakobranchus</taxon>
    </lineage>
</organism>
<proteinExistence type="predicted"/>
<dbReference type="Pfam" id="PF14707">
    <property type="entry name" value="Sulfatase_C"/>
    <property type="match status" value="1"/>
</dbReference>
<evidence type="ECO:0000313" key="2">
    <source>
        <dbReference type="Proteomes" id="UP000735302"/>
    </source>
</evidence>
<dbReference type="AlphaFoldDB" id="A0AAV4CGF5"/>
<name>A0AAV4CGF5_9GAST</name>
<dbReference type="Gene3D" id="3.30.1120.10">
    <property type="match status" value="1"/>
</dbReference>
<keyword evidence="2" id="KW-1185">Reference proteome</keyword>
<sequence>MKVSPMKQGTDFCPGQFVANMTVHTQTNHTGQPLLFHLGRDPGEKYQIKPNSGEYRKAIPSIYAAVHDHFDHLKKGEPQLNWCDRAVMKGDPQLNWCDRAVMVGFTLGFSCYFDHLKKGEPQLNWCDRAVMNWAPPGCKKINACLPIPPSNRKKCYWPH</sequence>
<accession>A0AAV4CGF5</accession>
<dbReference type="Proteomes" id="UP000735302">
    <property type="component" value="Unassembled WGS sequence"/>
</dbReference>
<dbReference type="EMBL" id="BLXT01006220">
    <property type="protein sequence ID" value="GFO30088.1"/>
    <property type="molecule type" value="Genomic_DNA"/>
</dbReference>
<protein>
    <submittedName>
        <fullName evidence="1">N-acetylgalactosamine-6-sulfatase</fullName>
    </submittedName>
</protein>
<comment type="caution">
    <text evidence="1">The sequence shown here is derived from an EMBL/GenBank/DDBJ whole genome shotgun (WGS) entry which is preliminary data.</text>
</comment>